<dbReference type="SMART" id="SM00399">
    <property type="entry name" value="ZnF_C4"/>
    <property type="match status" value="1"/>
</dbReference>
<dbReference type="PRINTS" id="PR00047">
    <property type="entry name" value="STROIDFINGER"/>
</dbReference>
<dbReference type="AlphaFoldDB" id="A0AAD8EVR5"/>
<keyword evidence="7 9" id="KW-0675">Receptor</keyword>
<proteinExistence type="inferred from homology"/>
<organism evidence="13 14">
    <name type="scientific">Biomphalaria pfeifferi</name>
    <name type="common">Bloodfluke planorb</name>
    <name type="synonym">Freshwater snail</name>
    <dbReference type="NCBI Taxonomy" id="112525"/>
    <lineage>
        <taxon>Eukaryota</taxon>
        <taxon>Metazoa</taxon>
        <taxon>Spiralia</taxon>
        <taxon>Lophotrochozoa</taxon>
        <taxon>Mollusca</taxon>
        <taxon>Gastropoda</taxon>
        <taxon>Heterobranchia</taxon>
        <taxon>Euthyneura</taxon>
        <taxon>Panpulmonata</taxon>
        <taxon>Hygrophila</taxon>
        <taxon>Lymnaeoidea</taxon>
        <taxon>Planorbidae</taxon>
        <taxon>Biomphalaria</taxon>
    </lineage>
</organism>
<dbReference type="GO" id="GO:0004879">
    <property type="term" value="F:nuclear receptor activity"/>
    <property type="evidence" value="ECO:0007669"/>
    <property type="project" value="TreeGrafter"/>
</dbReference>
<evidence type="ECO:0000256" key="8">
    <source>
        <dbReference type="ARBA" id="ARBA00023242"/>
    </source>
</evidence>
<accession>A0AAD8EVR5</accession>
<sequence length="761" mass="84683">MEANGDMCSDQLNETFNQTLGNIVRQKFHRCPSFASRPTVSAELADYSELDIEGSHTACLGATEMAAAMLSRKDDSLMFQTPELRFLRSATSYEPKHKLCDFYRCPDQLIGSSRDFDHFTGRLQMGTSLCSVSNAGGMSQEAQKLSMLSSYPDAWASRGDSYSDVTPKKKGRRASVSPLTPETSLRPQRSTANRRLSEASFFHGNIGDSLEHNTVSSTASPSAWSSPTQSGSRSMIFSEESSDASDTLAVVVSGEATKETVEPSESRTDGPCTSSDLALSAMSLQKKDKLCLVCGDKALGYNFNAVSCESCKAFFRRNAHKNIRGRCEGKCEVTVESRSFCKRCRLAKCFTVGMRKDMILNDEQKKQRKQKIIINKLRRQGQLPPQDTYSASAKDLLTPVRALISLESKKRHPCFDSSKHSCVEIKQEVLDLSSSPVGASQYPYSNLDKLGYQSGKRTPVPYSPGSPEVVVTFPQWRDSNESTIAAIEKLADPDRNLIHEVLKAMEASSFLALSQTSMKMMPSNPEEFINMAELFVRKVIKVAKNIASFRQLNKEDQMSLLKGSVVDIMMLRSAVNYDPFTESWSLNTKGCISQGSSQAHGERISADILKMGTPETKQLFMTYSKFIKSLMSTIHGDLVVLKVLILMSLFSADRMPMVDHHSVQEIQETYGRVLEEYLNHKFNNEATLFARIIMKLTDLRNINEVHSKMLLRMKVDEFEPLLLEIFDLPTDMEGGFLGNNRDGVKSDEVSSSSFSRSSSTS</sequence>
<dbReference type="SMART" id="SM00430">
    <property type="entry name" value="HOLI"/>
    <property type="match status" value="1"/>
</dbReference>
<feature type="domain" description="Nuclear receptor" evidence="11">
    <location>
        <begin position="288"/>
        <end position="361"/>
    </location>
</feature>
<evidence type="ECO:0000256" key="6">
    <source>
        <dbReference type="ARBA" id="ARBA00023163"/>
    </source>
</evidence>
<evidence type="ECO:0000256" key="9">
    <source>
        <dbReference type="RuleBase" id="RU004334"/>
    </source>
</evidence>
<keyword evidence="14" id="KW-1185">Reference proteome</keyword>
<evidence type="ECO:0000313" key="13">
    <source>
        <dbReference type="EMBL" id="KAK0040594.1"/>
    </source>
</evidence>
<dbReference type="InterPro" id="IPR001628">
    <property type="entry name" value="Znf_hrmn_rcpt"/>
</dbReference>
<dbReference type="GO" id="GO:0005634">
    <property type="term" value="C:nucleus"/>
    <property type="evidence" value="ECO:0007669"/>
    <property type="project" value="UniProtKB-SubCell"/>
</dbReference>
<dbReference type="SUPFAM" id="SSF48508">
    <property type="entry name" value="Nuclear receptor ligand-binding domain"/>
    <property type="match status" value="1"/>
</dbReference>
<dbReference type="GO" id="GO:0008270">
    <property type="term" value="F:zinc ion binding"/>
    <property type="evidence" value="ECO:0007669"/>
    <property type="project" value="UniProtKB-KW"/>
</dbReference>
<dbReference type="InterPro" id="IPR000536">
    <property type="entry name" value="Nucl_hrmn_rcpt_lig-bd"/>
</dbReference>
<dbReference type="GO" id="GO:0000122">
    <property type="term" value="P:negative regulation of transcription by RNA polymerase II"/>
    <property type="evidence" value="ECO:0007669"/>
    <property type="project" value="TreeGrafter"/>
</dbReference>
<evidence type="ECO:0000256" key="1">
    <source>
        <dbReference type="ARBA" id="ARBA00022723"/>
    </source>
</evidence>
<gene>
    <name evidence="13" type="ORF">Bpfe_029960</name>
</gene>
<dbReference type="GO" id="GO:0030154">
    <property type="term" value="P:cell differentiation"/>
    <property type="evidence" value="ECO:0007669"/>
    <property type="project" value="TreeGrafter"/>
</dbReference>
<dbReference type="Pfam" id="PF00105">
    <property type="entry name" value="zf-C4"/>
    <property type="match status" value="1"/>
</dbReference>
<dbReference type="PRINTS" id="PR00398">
    <property type="entry name" value="STRDHORMONER"/>
</dbReference>
<evidence type="ECO:0000256" key="10">
    <source>
        <dbReference type="SAM" id="MobiDB-lite"/>
    </source>
</evidence>
<dbReference type="Gene3D" id="3.30.50.10">
    <property type="entry name" value="Erythroid Transcription Factor GATA-1, subunit A"/>
    <property type="match status" value="1"/>
</dbReference>
<dbReference type="SUPFAM" id="SSF57716">
    <property type="entry name" value="Glucocorticoid receptor-like (DNA-binding domain)"/>
    <property type="match status" value="1"/>
</dbReference>
<evidence type="ECO:0000256" key="7">
    <source>
        <dbReference type="ARBA" id="ARBA00023170"/>
    </source>
</evidence>
<dbReference type="Gene3D" id="1.10.565.10">
    <property type="entry name" value="Retinoid X Receptor"/>
    <property type="match status" value="1"/>
</dbReference>
<feature type="compositionally biased region" description="Polar residues" evidence="10">
    <location>
        <begin position="177"/>
        <end position="193"/>
    </location>
</feature>
<feature type="region of interest" description="Disordered" evidence="10">
    <location>
        <begin position="158"/>
        <end position="193"/>
    </location>
</feature>
<evidence type="ECO:0000259" key="11">
    <source>
        <dbReference type="PROSITE" id="PS51030"/>
    </source>
</evidence>
<evidence type="ECO:0000256" key="2">
    <source>
        <dbReference type="ARBA" id="ARBA00022771"/>
    </source>
</evidence>
<evidence type="ECO:0000313" key="14">
    <source>
        <dbReference type="Proteomes" id="UP001233172"/>
    </source>
</evidence>
<feature type="region of interest" description="Disordered" evidence="10">
    <location>
        <begin position="212"/>
        <end position="241"/>
    </location>
</feature>
<dbReference type="Pfam" id="PF00104">
    <property type="entry name" value="Hormone_recep"/>
    <property type="match status" value="1"/>
</dbReference>
<dbReference type="Proteomes" id="UP001233172">
    <property type="component" value="Unassembled WGS sequence"/>
</dbReference>
<reference evidence="13" key="1">
    <citation type="journal article" date="2023" name="PLoS Negl. Trop. Dis.">
        <title>A genome sequence for Biomphalaria pfeifferi, the major vector snail for the human-infecting parasite Schistosoma mansoni.</title>
        <authorList>
            <person name="Bu L."/>
            <person name="Lu L."/>
            <person name="Laidemitt M.R."/>
            <person name="Zhang S.M."/>
            <person name="Mutuku M."/>
            <person name="Mkoji G."/>
            <person name="Steinauer M."/>
            <person name="Loker E.S."/>
        </authorList>
    </citation>
    <scope>NUCLEOTIDE SEQUENCE</scope>
    <source>
        <strain evidence="13">KasaAsao</strain>
    </source>
</reference>
<keyword evidence="6 9" id="KW-0804">Transcription</keyword>
<comment type="subcellular location">
    <subcellularLocation>
        <location evidence="9">Nucleus</location>
    </subcellularLocation>
</comment>
<dbReference type="PROSITE" id="PS00031">
    <property type="entry name" value="NUCLEAR_REC_DBD_1"/>
    <property type="match status" value="1"/>
</dbReference>
<dbReference type="InterPro" id="IPR050234">
    <property type="entry name" value="Nuclear_hormone_rcpt_NR1"/>
</dbReference>
<dbReference type="InterPro" id="IPR013088">
    <property type="entry name" value="Znf_NHR/GATA"/>
</dbReference>
<keyword evidence="5 9" id="KW-0238">DNA-binding</keyword>
<name>A0AAD8EVR5_BIOPF</name>
<evidence type="ECO:0000256" key="4">
    <source>
        <dbReference type="ARBA" id="ARBA00023015"/>
    </source>
</evidence>
<evidence type="ECO:0000259" key="12">
    <source>
        <dbReference type="PROSITE" id="PS51843"/>
    </source>
</evidence>
<comment type="caution">
    <text evidence="13">The sequence shown here is derived from an EMBL/GenBank/DDBJ whole genome shotgun (WGS) entry which is preliminary data.</text>
</comment>
<reference evidence="13" key="2">
    <citation type="submission" date="2023-04" db="EMBL/GenBank/DDBJ databases">
        <authorList>
            <person name="Bu L."/>
            <person name="Lu L."/>
            <person name="Laidemitt M.R."/>
            <person name="Zhang S.M."/>
            <person name="Mutuku M."/>
            <person name="Mkoji G."/>
            <person name="Steinauer M."/>
            <person name="Loker E.S."/>
        </authorList>
    </citation>
    <scope>NUCLEOTIDE SEQUENCE</scope>
    <source>
        <strain evidence="13">KasaAsao</strain>
        <tissue evidence="13">Whole Snail</tissue>
    </source>
</reference>
<dbReference type="GO" id="GO:0000978">
    <property type="term" value="F:RNA polymerase II cis-regulatory region sequence-specific DNA binding"/>
    <property type="evidence" value="ECO:0007669"/>
    <property type="project" value="TreeGrafter"/>
</dbReference>
<keyword evidence="4 9" id="KW-0805">Transcription regulation</keyword>
<comment type="similarity">
    <text evidence="9">Belongs to the nuclear hormone receptor family.</text>
</comment>
<feature type="region of interest" description="Disordered" evidence="10">
    <location>
        <begin position="739"/>
        <end position="761"/>
    </location>
</feature>
<keyword evidence="1 9" id="KW-0479">Metal-binding</keyword>
<feature type="compositionally biased region" description="Low complexity" evidence="10">
    <location>
        <begin position="749"/>
        <end position="761"/>
    </location>
</feature>
<dbReference type="GO" id="GO:0045944">
    <property type="term" value="P:positive regulation of transcription by RNA polymerase II"/>
    <property type="evidence" value="ECO:0007669"/>
    <property type="project" value="TreeGrafter"/>
</dbReference>
<keyword evidence="8 9" id="KW-0539">Nucleus</keyword>
<evidence type="ECO:0000256" key="3">
    <source>
        <dbReference type="ARBA" id="ARBA00022833"/>
    </source>
</evidence>
<feature type="domain" description="NR LBD" evidence="12">
    <location>
        <begin position="493"/>
        <end position="732"/>
    </location>
</feature>
<dbReference type="PROSITE" id="PS51843">
    <property type="entry name" value="NR_LBD"/>
    <property type="match status" value="1"/>
</dbReference>
<feature type="compositionally biased region" description="Low complexity" evidence="10">
    <location>
        <begin position="216"/>
        <end position="232"/>
    </location>
</feature>
<dbReference type="PANTHER" id="PTHR24082:SF283">
    <property type="entry name" value="NUCLEAR HORMONE RECEPTOR HR96"/>
    <property type="match status" value="1"/>
</dbReference>
<keyword evidence="3 9" id="KW-0862">Zinc</keyword>
<protein>
    <submittedName>
        <fullName evidence="13">Vitamin D3 receptor A</fullName>
    </submittedName>
</protein>
<evidence type="ECO:0000256" key="5">
    <source>
        <dbReference type="ARBA" id="ARBA00023125"/>
    </source>
</evidence>
<dbReference type="PANTHER" id="PTHR24082">
    <property type="entry name" value="NUCLEAR HORMONE RECEPTOR"/>
    <property type="match status" value="1"/>
</dbReference>
<dbReference type="InterPro" id="IPR001723">
    <property type="entry name" value="Nuclear_hrmn_rcpt"/>
</dbReference>
<dbReference type="InterPro" id="IPR035500">
    <property type="entry name" value="NHR-like_dom_sf"/>
</dbReference>
<dbReference type="PROSITE" id="PS51030">
    <property type="entry name" value="NUCLEAR_REC_DBD_2"/>
    <property type="match status" value="1"/>
</dbReference>
<keyword evidence="2 9" id="KW-0863">Zinc-finger</keyword>
<dbReference type="EMBL" id="JASAOG010000315">
    <property type="protein sequence ID" value="KAK0040594.1"/>
    <property type="molecule type" value="Genomic_DNA"/>
</dbReference>